<organism evidence="4 5">
    <name type="scientific">Metschnikowia aff. pulcherrima</name>
    <dbReference type="NCBI Taxonomy" id="2163413"/>
    <lineage>
        <taxon>Eukaryota</taxon>
        <taxon>Fungi</taxon>
        <taxon>Dikarya</taxon>
        <taxon>Ascomycota</taxon>
        <taxon>Saccharomycotina</taxon>
        <taxon>Pichiomycetes</taxon>
        <taxon>Metschnikowiaceae</taxon>
        <taxon>Metschnikowia</taxon>
    </lineage>
</organism>
<dbReference type="STRING" id="2163413.A0A4P6XLR0"/>
<reference evidence="5" key="1">
    <citation type="submission" date="2019-03" db="EMBL/GenBank/DDBJ databases">
        <title>Snf2 controls pulcherriminic acid biosynthesis and connects pigmentation and antifungal activity of the yeast Metschnikowia pulcherrima.</title>
        <authorList>
            <person name="Gore-Lloyd D."/>
            <person name="Sumann I."/>
            <person name="Brachmann A.O."/>
            <person name="Schneeberger K."/>
            <person name="Ortiz-Merino R.A."/>
            <person name="Moreno-Beltran M."/>
            <person name="Schlaefli M."/>
            <person name="Kirner P."/>
            <person name="Santos Kron A."/>
            <person name="Wolfe K.H."/>
            <person name="Piel J."/>
            <person name="Ahrens C.H."/>
            <person name="Henk D."/>
            <person name="Freimoser F.M."/>
        </authorList>
    </citation>
    <scope>NUCLEOTIDE SEQUENCE [LARGE SCALE GENOMIC DNA]</scope>
    <source>
        <strain evidence="5">APC 1.2</strain>
    </source>
</reference>
<dbReference type="SUPFAM" id="SSF50104">
    <property type="entry name" value="Translation proteins SH3-like domain"/>
    <property type="match status" value="1"/>
</dbReference>
<dbReference type="Pfam" id="PF01245">
    <property type="entry name" value="Ribosomal_L19"/>
    <property type="match status" value="1"/>
</dbReference>
<dbReference type="GO" id="GO:0005762">
    <property type="term" value="C:mitochondrial large ribosomal subunit"/>
    <property type="evidence" value="ECO:0007669"/>
    <property type="project" value="TreeGrafter"/>
</dbReference>
<dbReference type="GO" id="GO:0006412">
    <property type="term" value="P:translation"/>
    <property type="evidence" value="ECO:0007669"/>
    <property type="project" value="InterPro"/>
</dbReference>
<dbReference type="GO" id="GO:0003735">
    <property type="term" value="F:structural constituent of ribosome"/>
    <property type="evidence" value="ECO:0007669"/>
    <property type="project" value="InterPro"/>
</dbReference>
<gene>
    <name evidence="4" type="primary">MPUL0B01090</name>
    <name evidence="4" type="ORF">METSCH_B01090</name>
</gene>
<evidence type="ECO:0000313" key="4">
    <source>
        <dbReference type="EMBL" id="QBM86918.1"/>
    </source>
</evidence>
<sequence>MFGISKHISNFVYRKPIAGIFCLRLLSYVKAETVFEPLAKKRNGQSASEYLHQQLLKKYDPTGKRTALVSGTNKIRTGDVIKVTYLDRSTVLGRVLGIKRGTHNVGSNILIRNKILKVGCEMRIPLFNPEIKNIEIIERPDKYLPRNKQYYIRNTKYDVGDLENELRSQAKK</sequence>
<proteinExistence type="inferred from homology"/>
<dbReference type="InterPro" id="IPR008991">
    <property type="entry name" value="Translation_prot_SH3-like_sf"/>
</dbReference>
<dbReference type="InterPro" id="IPR038657">
    <property type="entry name" value="Ribosomal_bL19_sf"/>
</dbReference>
<evidence type="ECO:0000256" key="1">
    <source>
        <dbReference type="ARBA" id="ARBA00005781"/>
    </source>
</evidence>
<dbReference type="PANTHER" id="PTHR15680">
    <property type="entry name" value="RIBOSOMAL PROTEIN L19"/>
    <property type="match status" value="1"/>
</dbReference>
<keyword evidence="2 4" id="KW-0689">Ribosomal protein</keyword>
<evidence type="ECO:0000256" key="2">
    <source>
        <dbReference type="ARBA" id="ARBA00022980"/>
    </source>
</evidence>
<name>A0A4P6XLR0_9ASCO</name>
<evidence type="ECO:0000256" key="3">
    <source>
        <dbReference type="ARBA" id="ARBA00023274"/>
    </source>
</evidence>
<keyword evidence="3" id="KW-0687">Ribonucleoprotein</keyword>
<protein>
    <submittedName>
        <fullName evidence="4">LSU ribosomal protein MRPL19P</fullName>
    </submittedName>
</protein>
<dbReference type="Proteomes" id="UP000292447">
    <property type="component" value="Chromosome II"/>
</dbReference>
<dbReference type="AlphaFoldDB" id="A0A4P6XLR0"/>
<evidence type="ECO:0000313" key="5">
    <source>
        <dbReference type="Proteomes" id="UP000292447"/>
    </source>
</evidence>
<dbReference type="PANTHER" id="PTHR15680:SF9">
    <property type="entry name" value="LARGE RIBOSOMAL SUBUNIT PROTEIN BL19M"/>
    <property type="match status" value="1"/>
</dbReference>
<dbReference type="EMBL" id="CP034457">
    <property type="protein sequence ID" value="QBM86918.1"/>
    <property type="molecule type" value="Genomic_DNA"/>
</dbReference>
<keyword evidence="5" id="KW-1185">Reference proteome</keyword>
<comment type="similarity">
    <text evidence="1">Belongs to the bacterial ribosomal protein bL19 family.</text>
</comment>
<dbReference type="Gene3D" id="2.30.30.790">
    <property type="match status" value="1"/>
</dbReference>
<dbReference type="InterPro" id="IPR001857">
    <property type="entry name" value="Ribosomal_bL19"/>
</dbReference>
<accession>A0A4P6XLR0</accession>